<dbReference type="SUPFAM" id="SSF52540">
    <property type="entry name" value="P-loop containing nucleoside triphosphate hydrolases"/>
    <property type="match status" value="1"/>
</dbReference>
<evidence type="ECO:0000256" key="2">
    <source>
        <dbReference type="ARBA" id="ARBA00023180"/>
    </source>
</evidence>
<keyword evidence="9" id="KW-1185">Reference proteome</keyword>
<evidence type="ECO:0000259" key="7">
    <source>
        <dbReference type="Pfam" id="PF00685"/>
    </source>
</evidence>
<evidence type="ECO:0000256" key="3">
    <source>
        <dbReference type="PIRSR" id="PIRSR637359-1"/>
    </source>
</evidence>
<dbReference type="Gene3D" id="3.40.50.300">
    <property type="entry name" value="P-loop containing nucleotide triphosphate hydrolases"/>
    <property type="match status" value="1"/>
</dbReference>
<dbReference type="EC" id="2.8.2.-" evidence="6"/>
<dbReference type="InterPro" id="IPR000863">
    <property type="entry name" value="Sulfotransferase_dom"/>
</dbReference>
<evidence type="ECO:0000256" key="1">
    <source>
        <dbReference type="ARBA" id="ARBA00022679"/>
    </source>
</evidence>
<keyword evidence="5" id="KW-1015">Disulfide bond</keyword>
<dbReference type="InterPro" id="IPR027417">
    <property type="entry name" value="P-loop_NTPase"/>
</dbReference>
<feature type="disulfide bond" evidence="5">
    <location>
        <begin position="303"/>
        <end position="312"/>
    </location>
</feature>
<dbReference type="PANTHER" id="PTHR10605">
    <property type="entry name" value="HEPARAN SULFATE SULFOTRANSFERASE"/>
    <property type="match status" value="1"/>
</dbReference>
<evidence type="ECO:0000256" key="6">
    <source>
        <dbReference type="RuleBase" id="RU361155"/>
    </source>
</evidence>
<dbReference type="Ensembl" id="ENSEBUT00000007751.1">
    <property type="protein sequence ID" value="ENSEBUP00000007274.1"/>
    <property type="gene ID" value="ENSEBUG00000004765.1"/>
</dbReference>
<dbReference type="AlphaFoldDB" id="A0A8C4PZI5"/>
<feature type="binding site" evidence="4">
    <location>
        <position position="302"/>
    </location>
    <ligand>
        <name>3'-phosphoadenylyl sulfate</name>
        <dbReference type="ChEBI" id="CHEBI:58339"/>
    </ligand>
</feature>
<keyword evidence="1 6" id="KW-0808">Transferase</keyword>
<dbReference type="GeneTree" id="ENSGT00940000156237"/>
<accession>A0A8C4PZI5</accession>
<keyword evidence="2" id="KW-0325">Glycoprotein</keyword>
<reference evidence="8" key="1">
    <citation type="submission" date="2025-08" db="UniProtKB">
        <authorList>
            <consortium name="Ensembl"/>
        </authorList>
    </citation>
    <scope>IDENTIFICATION</scope>
</reference>
<evidence type="ECO:0000313" key="8">
    <source>
        <dbReference type="Ensembl" id="ENSEBUP00000007274.1"/>
    </source>
</evidence>
<feature type="domain" description="Sulfotransferase" evidence="7">
    <location>
        <begin position="90"/>
        <end position="336"/>
    </location>
</feature>
<proteinExistence type="inferred from homology"/>
<dbReference type="InterPro" id="IPR037359">
    <property type="entry name" value="NST/OST"/>
</dbReference>
<protein>
    <recommendedName>
        <fullName evidence="6">Sulfotransferase</fullName>
        <ecNumber evidence="6">2.8.2.-</ecNumber>
    </recommendedName>
</protein>
<dbReference type="GO" id="GO:0005794">
    <property type="term" value="C:Golgi apparatus"/>
    <property type="evidence" value="ECO:0007669"/>
    <property type="project" value="TreeGrafter"/>
</dbReference>
<feature type="binding site" evidence="4">
    <location>
        <begin position="317"/>
        <end position="321"/>
    </location>
    <ligand>
        <name>3'-phosphoadenylyl sulfate</name>
        <dbReference type="ChEBI" id="CHEBI:58339"/>
    </ligand>
</feature>
<feature type="binding site" evidence="4">
    <location>
        <position position="197"/>
    </location>
    <ligand>
        <name>3'-phosphoadenylyl sulfate</name>
        <dbReference type="ChEBI" id="CHEBI:58339"/>
    </ligand>
</feature>
<evidence type="ECO:0000256" key="4">
    <source>
        <dbReference type="PIRSR" id="PIRSR637359-2"/>
    </source>
</evidence>
<dbReference type="GO" id="GO:0015016">
    <property type="term" value="F:heparan sulfate N-sulfotransferase activity"/>
    <property type="evidence" value="ECO:0007669"/>
    <property type="project" value="TreeGrafter"/>
</dbReference>
<dbReference type="GO" id="GO:0019213">
    <property type="term" value="F:deacetylase activity"/>
    <property type="evidence" value="ECO:0007669"/>
    <property type="project" value="TreeGrafter"/>
</dbReference>
<dbReference type="Pfam" id="PF00685">
    <property type="entry name" value="Sulfotransfer_1"/>
    <property type="match status" value="1"/>
</dbReference>
<evidence type="ECO:0000313" key="9">
    <source>
        <dbReference type="Proteomes" id="UP000694388"/>
    </source>
</evidence>
<reference evidence="8" key="2">
    <citation type="submission" date="2025-09" db="UniProtKB">
        <authorList>
            <consortium name="Ensembl"/>
        </authorList>
    </citation>
    <scope>IDENTIFICATION</scope>
</reference>
<name>A0A8C4PZI5_EPTBU</name>
<dbReference type="PANTHER" id="PTHR10605:SF56">
    <property type="entry name" value="BIFUNCTIONAL HEPARAN SULFATE N-DEACETYLASE_N-SULFOTRANSFERASE"/>
    <property type="match status" value="1"/>
</dbReference>
<evidence type="ECO:0000256" key="5">
    <source>
        <dbReference type="PIRSR" id="PIRSR637359-3"/>
    </source>
</evidence>
<sequence>MTIILNPISIFMTHLSNYGNDRLGLYTFELLVDFLRRWTNLRLSTSTPLELGQKYFQLFPNDREAIWQNPCIDKRHQEIWSKEKTCDRLPNFLIIGPQKTGTTALYMFIKMHPSVVSSLPSATAYEEVQFFNGANYQRGLDWYMEFFPPQLNHSTQVLFEKSACYFAAEPAAWRAYALLPHAKLITVLINPADRAYSWYQHQRAHHDTTAFNHTFFEVVSAGPTASLTLRSLQNHCLQPGWYAYHLERWLHHFPPAQLLIVDGHQLRANPAEVLDVIQSFLELKPYFNYTKALTFDPEKGFWCQVEGGKSQCLGSGKGRMYPEMDRESRKFLAGYYYEHNIRLSKTLTRLGYSLPAWLHDHLTRNR</sequence>
<organism evidence="8 9">
    <name type="scientific">Eptatretus burgeri</name>
    <name type="common">Inshore hagfish</name>
    <dbReference type="NCBI Taxonomy" id="7764"/>
    <lineage>
        <taxon>Eukaryota</taxon>
        <taxon>Metazoa</taxon>
        <taxon>Chordata</taxon>
        <taxon>Craniata</taxon>
        <taxon>Vertebrata</taxon>
        <taxon>Cyclostomata</taxon>
        <taxon>Myxini</taxon>
        <taxon>Myxiniformes</taxon>
        <taxon>Myxinidae</taxon>
        <taxon>Eptatretinae</taxon>
        <taxon>Eptatretus</taxon>
    </lineage>
</organism>
<comment type="similarity">
    <text evidence="6">Belongs to the sulfotransferase 1 family.</text>
</comment>
<dbReference type="OMA" id="GHPTFGM"/>
<dbReference type="Proteomes" id="UP000694388">
    <property type="component" value="Unplaced"/>
</dbReference>
<feature type="active site" description="For sulfotransferase activity" evidence="3">
    <location>
        <position position="99"/>
    </location>
</feature>